<comment type="caution">
    <text evidence="1">The sequence shown here is derived from an EMBL/GenBank/DDBJ whole genome shotgun (WGS) entry which is preliminary data.</text>
</comment>
<dbReference type="Proteomes" id="UP000544110">
    <property type="component" value="Unassembled WGS sequence"/>
</dbReference>
<reference evidence="1 2" key="1">
    <citation type="submission" date="2020-07" db="EMBL/GenBank/DDBJ databases">
        <title>Sequencing the genomes of 1000 actinobacteria strains.</title>
        <authorList>
            <person name="Klenk H.-P."/>
        </authorList>
    </citation>
    <scope>NUCLEOTIDE SEQUENCE [LARGE SCALE GENOMIC DNA]</scope>
    <source>
        <strain evidence="1 2">DSM 24552</strain>
    </source>
</reference>
<proteinExistence type="predicted"/>
<protein>
    <submittedName>
        <fullName evidence="1">Uncharacterized protein</fullName>
    </submittedName>
</protein>
<name>A0A7Y9RXH2_9ACTN</name>
<sequence length="90" mass="8753">MRAWQARAAEASAAAALVSSAGTSGLSPDAATSVARALASLRDGADGLAAAVARHAGALAETVDDLEATDEEVAAVVDRLAPVLPAAGGW</sequence>
<organism evidence="1 2">
    <name type="scientific">Nocardioides perillae</name>
    <dbReference type="NCBI Taxonomy" id="1119534"/>
    <lineage>
        <taxon>Bacteria</taxon>
        <taxon>Bacillati</taxon>
        <taxon>Actinomycetota</taxon>
        <taxon>Actinomycetes</taxon>
        <taxon>Propionibacteriales</taxon>
        <taxon>Nocardioidaceae</taxon>
        <taxon>Nocardioides</taxon>
    </lineage>
</organism>
<dbReference type="EMBL" id="JACCAC010000001">
    <property type="protein sequence ID" value="NYG56507.1"/>
    <property type="molecule type" value="Genomic_DNA"/>
</dbReference>
<dbReference type="AlphaFoldDB" id="A0A7Y9RXH2"/>
<evidence type="ECO:0000313" key="1">
    <source>
        <dbReference type="EMBL" id="NYG56507.1"/>
    </source>
</evidence>
<keyword evidence="2" id="KW-1185">Reference proteome</keyword>
<gene>
    <name evidence="1" type="ORF">BJ989_002811</name>
</gene>
<dbReference type="RefSeq" id="WP_179518746.1">
    <property type="nucleotide sequence ID" value="NZ_JACCAC010000001.1"/>
</dbReference>
<evidence type="ECO:0000313" key="2">
    <source>
        <dbReference type="Proteomes" id="UP000544110"/>
    </source>
</evidence>
<accession>A0A7Y9RXH2</accession>